<dbReference type="InterPro" id="IPR027806">
    <property type="entry name" value="HARBI1_dom"/>
</dbReference>
<reference evidence="7" key="1">
    <citation type="submission" date="2021-02" db="EMBL/GenBank/DDBJ databases">
        <authorList>
            <person name="Nowell W R."/>
        </authorList>
    </citation>
    <scope>NUCLEOTIDE SEQUENCE</scope>
</reference>
<evidence type="ECO:0000256" key="1">
    <source>
        <dbReference type="ARBA" id="ARBA00001968"/>
    </source>
</evidence>
<organism evidence="7 8">
    <name type="scientific">Rotaria socialis</name>
    <dbReference type="NCBI Taxonomy" id="392032"/>
    <lineage>
        <taxon>Eukaryota</taxon>
        <taxon>Metazoa</taxon>
        <taxon>Spiralia</taxon>
        <taxon>Gnathifera</taxon>
        <taxon>Rotifera</taxon>
        <taxon>Eurotatoria</taxon>
        <taxon>Bdelloidea</taxon>
        <taxon>Philodinida</taxon>
        <taxon>Philodinidae</taxon>
        <taxon>Rotaria</taxon>
    </lineage>
</organism>
<sequence>MKSKKNTNVKGRKRLKLDALPIEIEPLTTIITTTATHSHSIAIQTDLDMTCLSTLFENLSLLQQNSINTSICIERFRNDDLNVKYYTGFKSYNIFEMVFELLEGQYDEYFIAYSTRPECDLPYGMLTEVHKLSKKNQFFLFMIRLRRGTDLQELGTFFNLSHSTVSRIIISWTRFVYSVFNSISLWQSKEKVQQNLPFEMKKNYPTVRVIVDCTEFEIEQPRNPQAQQNTWSNYKNTNTAKGLIGITPNGVVSYISPLYGGATTDRAILNMEGCGSLIELLEDGDQVMSDRGFSLDRLHQHIFFKFGNMDADIHQGNTNKKGNPMRSPVWQYFKRISINGVYRTQCLENGCDKTLALINWTTSPLFKHLRDVHKIHNLKKNSNGRVFVAVEAIIKDGRRFNDFNKTGLKQFLQYAIPGYKPVHRNNVQQKLRSLYYLHHKLLENTLSNVSDIAITLDFWSDKKLKSYLVLTGHFLDEDFQSKSTILQFSSFDQRHFSDLIGEEIEKQLVDLNIFDKITTITCDNAPNMLGLFNHLSRDIKRIPCVAHVLHLTICNALGIWQEGEDNDLNRTTDKSNNNISENEFDEGLTQSVRKMSLDGDISGQQNNQESDEQDVFGDETSEDEVGWDDEDKMTIDNEGGEKFGEKGGEKGGDEYESDGSDFEKDEIEDNFQVGLKTSVNDVQDDASTTAEQQIAYVLRKCRRLVSTIKYSNVFQLYLKDLINEYNNAHEKKIKRSLQLDVKSRWSSTHYMLEAFQIFRPIIDSLFKNIRKMNLSKNQTNSLHKLEMSNTSWDMVELLLKALGPFKRAIKLISGSQYPTAGLALFIIRRIQQTFLENVRSNDGKMFQRIKQLIHEKLIYYTTDKYGEVFTNLIIHAYFEPHGLSVLTQKEIASTERQLRYSTRHLFSDQQSTMMSGKQKRSALDMFLDSIDGDTDCVSHSTNKTSTSTSTSCFTNEAKKYRQLASNFMSDDREDKSAALFWKCNQHSLPMLSILARKYLATPATSVPSESAFSKSAYYGRKERANINANTLSQSVFLKDKLMTEK</sequence>
<proteinExistence type="predicted"/>
<dbReference type="SMART" id="SM00614">
    <property type="entry name" value="ZnF_BED"/>
    <property type="match status" value="1"/>
</dbReference>
<dbReference type="GO" id="GO:0046983">
    <property type="term" value="F:protein dimerization activity"/>
    <property type="evidence" value="ECO:0007669"/>
    <property type="project" value="InterPro"/>
</dbReference>
<dbReference type="InterPro" id="IPR027805">
    <property type="entry name" value="Transposase_HTH_dom"/>
</dbReference>
<dbReference type="GO" id="GO:0046872">
    <property type="term" value="F:metal ion binding"/>
    <property type="evidence" value="ECO:0007669"/>
    <property type="project" value="UniProtKB-KW"/>
</dbReference>
<evidence type="ECO:0000256" key="3">
    <source>
        <dbReference type="SAM" id="MobiDB-lite"/>
    </source>
</evidence>
<evidence type="ECO:0000313" key="8">
    <source>
        <dbReference type="Proteomes" id="UP000663825"/>
    </source>
</evidence>
<dbReference type="EMBL" id="CAJNXB010001653">
    <property type="protein sequence ID" value="CAF3184245.1"/>
    <property type="molecule type" value="Genomic_DNA"/>
</dbReference>
<evidence type="ECO:0000259" key="6">
    <source>
        <dbReference type="Pfam" id="PF13613"/>
    </source>
</evidence>
<evidence type="ECO:0000259" key="4">
    <source>
        <dbReference type="Pfam" id="PF05699"/>
    </source>
</evidence>
<evidence type="ECO:0000256" key="2">
    <source>
        <dbReference type="ARBA" id="ARBA00022723"/>
    </source>
</evidence>
<gene>
    <name evidence="7" type="ORF">TIS948_LOCUS11538</name>
</gene>
<dbReference type="Pfam" id="PF13613">
    <property type="entry name" value="HTH_Tnp_4"/>
    <property type="match status" value="1"/>
</dbReference>
<name>A0A817PY08_9BILA</name>
<dbReference type="InterPro" id="IPR008906">
    <property type="entry name" value="HATC_C_dom"/>
</dbReference>
<feature type="compositionally biased region" description="Basic and acidic residues" evidence="3">
    <location>
        <begin position="632"/>
        <end position="653"/>
    </location>
</feature>
<feature type="domain" description="DDE Tnp4" evidence="5">
    <location>
        <begin position="211"/>
        <end position="301"/>
    </location>
</feature>
<dbReference type="OrthoDB" id="10020990at2759"/>
<feature type="domain" description="HAT C-terminal dimerisation" evidence="4">
    <location>
        <begin position="970"/>
        <end position="1039"/>
    </location>
</feature>
<evidence type="ECO:0000313" key="7">
    <source>
        <dbReference type="EMBL" id="CAF3184245.1"/>
    </source>
</evidence>
<evidence type="ECO:0000259" key="5">
    <source>
        <dbReference type="Pfam" id="PF13359"/>
    </source>
</evidence>
<dbReference type="InterPro" id="IPR012337">
    <property type="entry name" value="RNaseH-like_sf"/>
</dbReference>
<feature type="region of interest" description="Disordered" evidence="3">
    <location>
        <begin position="598"/>
        <end position="660"/>
    </location>
</feature>
<comment type="caution">
    <text evidence="7">The sequence shown here is derived from an EMBL/GenBank/DDBJ whole genome shotgun (WGS) entry which is preliminary data.</text>
</comment>
<dbReference type="Pfam" id="PF13359">
    <property type="entry name" value="DDE_Tnp_4"/>
    <property type="match status" value="1"/>
</dbReference>
<dbReference type="Pfam" id="PF05699">
    <property type="entry name" value="Dimer_Tnp_hAT"/>
    <property type="match status" value="1"/>
</dbReference>
<dbReference type="SUPFAM" id="SSF53098">
    <property type="entry name" value="Ribonuclease H-like"/>
    <property type="match status" value="1"/>
</dbReference>
<evidence type="ECO:0008006" key="9">
    <source>
        <dbReference type="Google" id="ProtNLM"/>
    </source>
</evidence>
<accession>A0A817PY08</accession>
<dbReference type="Proteomes" id="UP000663825">
    <property type="component" value="Unassembled WGS sequence"/>
</dbReference>
<keyword evidence="2" id="KW-0479">Metal-binding</keyword>
<dbReference type="PANTHER" id="PTHR23080">
    <property type="entry name" value="THAP DOMAIN PROTEIN"/>
    <property type="match status" value="1"/>
</dbReference>
<dbReference type="PANTHER" id="PTHR23080:SF133">
    <property type="entry name" value="SI:CH211-262I1.5-RELATED"/>
    <property type="match status" value="1"/>
</dbReference>
<feature type="compositionally biased region" description="Acidic residues" evidence="3">
    <location>
        <begin position="609"/>
        <end position="631"/>
    </location>
</feature>
<dbReference type="AlphaFoldDB" id="A0A817PY08"/>
<comment type="cofactor">
    <cofactor evidence="1">
        <name>a divalent metal cation</name>
        <dbReference type="ChEBI" id="CHEBI:60240"/>
    </cofactor>
</comment>
<protein>
    <recommendedName>
        <fullName evidence="9">Transposase</fullName>
    </recommendedName>
</protein>
<feature type="domain" description="Transposase Helix-turn-helix" evidence="6">
    <location>
        <begin position="130"/>
        <end position="179"/>
    </location>
</feature>